<accession>X1RB29</accession>
<comment type="caution">
    <text evidence="5">The sequence shown here is derived from an EMBL/GenBank/DDBJ whole genome shotgun (WGS) entry which is preliminary data.</text>
</comment>
<evidence type="ECO:0000259" key="4">
    <source>
        <dbReference type="PROSITE" id="PS50995"/>
    </source>
</evidence>
<feature type="domain" description="HTH marR-type" evidence="4">
    <location>
        <begin position="1"/>
        <end position="132"/>
    </location>
</feature>
<gene>
    <name evidence="5" type="ORF">S12H4_16345</name>
</gene>
<keyword evidence="2" id="KW-0238">DNA-binding</keyword>
<dbReference type="SMART" id="SM00347">
    <property type="entry name" value="HTH_MARR"/>
    <property type="match status" value="1"/>
</dbReference>
<feature type="non-terminal residue" evidence="5">
    <location>
        <position position="1"/>
    </location>
</feature>
<dbReference type="Pfam" id="PF01047">
    <property type="entry name" value="MarR"/>
    <property type="match status" value="1"/>
</dbReference>
<dbReference type="EMBL" id="BARW01007902">
    <property type="protein sequence ID" value="GAI77763.1"/>
    <property type="molecule type" value="Genomic_DNA"/>
</dbReference>
<protein>
    <recommendedName>
        <fullName evidence="4">HTH marR-type domain-containing protein</fullName>
    </recommendedName>
</protein>
<reference evidence="5" key="1">
    <citation type="journal article" date="2014" name="Front. Microbiol.">
        <title>High frequency of phylogenetically diverse reductive dehalogenase-homologous genes in deep subseafloor sedimentary metagenomes.</title>
        <authorList>
            <person name="Kawai M."/>
            <person name="Futagami T."/>
            <person name="Toyoda A."/>
            <person name="Takaki Y."/>
            <person name="Nishi S."/>
            <person name="Hori S."/>
            <person name="Arai W."/>
            <person name="Tsubouchi T."/>
            <person name="Morono Y."/>
            <person name="Uchiyama I."/>
            <person name="Ito T."/>
            <person name="Fujiyama A."/>
            <person name="Inagaki F."/>
            <person name="Takami H."/>
        </authorList>
    </citation>
    <scope>NUCLEOTIDE SEQUENCE</scope>
    <source>
        <strain evidence="5">Expedition CK06-06</strain>
    </source>
</reference>
<dbReference type="GO" id="GO:0003700">
    <property type="term" value="F:DNA-binding transcription factor activity"/>
    <property type="evidence" value="ECO:0007669"/>
    <property type="project" value="InterPro"/>
</dbReference>
<dbReference type="PRINTS" id="PR00598">
    <property type="entry name" value="HTHMARR"/>
</dbReference>
<organism evidence="5">
    <name type="scientific">marine sediment metagenome</name>
    <dbReference type="NCBI Taxonomy" id="412755"/>
    <lineage>
        <taxon>unclassified sequences</taxon>
        <taxon>metagenomes</taxon>
        <taxon>ecological metagenomes</taxon>
    </lineage>
</organism>
<dbReference type="PANTHER" id="PTHR42756">
    <property type="entry name" value="TRANSCRIPTIONAL REGULATOR, MARR"/>
    <property type="match status" value="1"/>
</dbReference>
<evidence type="ECO:0000256" key="3">
    <source>
        <dbReference type="ARBA" id="ARBA00023163"/>
    </source>
</evidence>
<dbReference type="InterPro" id="IPR000835">
    <property type="entry name" value="HTH_MarR-typ"/>
</dbReference>
<dbReference type="GO" id="GO:0003677">
    <property type="term" value="F:DNA binding"/>
    <property type="evidence" value="ECO:0007669"/>
    <property type="project" value="UniProtKB-KW"/>
</dbReference>
<keyword evidence="3" id="KW-0804">Transcription</keyword>
<sequence>TDIITMLTTKIAKIEEKTITESRFSELTGKQMYYLEVISSLNNPNLSELATELNLSKPSITAIVDRFEERGFIRKVKSDEDRRVSHIHMAKRGKEIGKVHSKIHTRISDMFTSKLTENESKSLINLLSKIVN</sequence>
<evidence type="ECO:0000256" key="1">
    <source>
        <dbReference type="ARBA" id="ARBA00023015"/>
    </source>
</evidence>
<keyword evidence="1" id="KW-0805">Transcription regulation</keyword>
<dbReference type="InterPro" id="IPR036388">
    <property type="entry name" value="WH-like_DNA-bd_sf"/>
</dbReference>
<name>X1RB29_9ZZZZ</name>
<proteinExistence type="predicted"/>
<dbReference type="InterPro" id="IPR036390">
    <property type="entry name" value="WH_DNA-bd_sf"/>
</dbReference>
<evidence type="ECO:0000256" key="2">
    <source>
        <dbReference type="ARBA" id="ARBA00023125"/>
    </source>
</evidence>
<dbReference type="SUPFAM" id="SSF46785">
    <property type="entry name" value="Winged helix' DNA-binding domain"/>
    <property type="match status" value="1"/>
</dbReference>
<dbReference type="AlphaFoldDB" id="X1RB29"/>
<dbReference type="Gene3D" id="1.10.10.10">
    <property type="entry name" value="Winged helix-like DNA-binding domain superfamily/Winged helix DNA-binding domain"/>
    <property type="match status" value="1"/>
</dbReference>
<dbReference type="PANTHER" id="PTHR42756:SF1">
    <property type="entry name" value="TRANSCRIPTIONAL REPRESSOR OF EMRAB OPERON"/>
    <property type="match status" value="1"/>
</dbReference>
<dbReference type="PROSITE" id="PS50995">
    <property type="entry name" value="HTH_MARR_2"/>
    <property type="match status" value="1"/>
</dbReference>
<evidence type="ECO:0000313" key="5">
    <source>
        <dbReference type="EMBL" id="GAI77763.1"/>
    </source>
</evidence>